<dbReference type="GO" id="GO:0016787">
    <property type="term" value="F:hydrolase activity"/>
    <property type="evidence" value="ECO:0007669"/>
    <property type="project" value="UniProtKB-KW"/>
</dbReference>
<dbReference type="OrthoDB" id="8716700at2"/>
<name>A0A5E5A9I9_9BURK</name>
<dbReference type="EMBL" id="CABPSQ010000005">
    <property type="protein sequence ID" value="VVE69193.1"/>
    <property type="molecule type" value="Genomic_DNA"/>
</dbReference>
<keyword evidence="3" id="KW-1185">Reference proteome</keyword>
<evidence type="ECO:0000313" key="3">
    <source>
        <dbReference type="Proteomes" id="UP000414136"/>
    </source>
</evidence>
<proteinExistence type="predicted"/>
<evidence type="ECO:0000256" key="1">
    <source>
        <dbReference type="SAM" id="MobiDB-lite"/>
    </source>
</evidence>
<dbReference type="SUPFAM" id="SSF53187">
    <property type="entry name" value="Zn-dependent exopeptidases"/>
    <property type="match status" value="1"/>
</dbReference>
<protein>
    <submittedName>
        <fullName evidence="2">N-formylglutamate amidohydrolase</fullName>
    </submittedName>
</protein>
<organism evidence="2 3">
    <name type="scientific">Pandoraea captiosa</name>
    <dbReference type="NCBI Taxonomy" id="2508302"/>
    <lineage>
        <taxon>Bacteria</taxon>
        <taxon>Pseudomonadati</taxon>
        <taxon>Pseudomonadota</taxon>
        <taxon>Betaproteobacteria</taxon>
        <taxon>Burkholderiales</taxon>
        <taxon>Burkholderiaceae</taxon>
        <taxon>Pandoraea</taxon>
    </lineage>
</organism>
<evidence type="ECO:0000313" key="2">
    <source>
        <dbReference type="EMBL" id="VVE69193.1"/>
    </source>
</evidence>
<sequence>MVTRENNTAPAADAGDGHCTGRSEAGAGAGDTGGAYRVTRPVAPALPIVFDSPHSGVRMPDDFVTTAPRDALLTGWDAFVDELWACVPRHGGTLIAADFPRMYIDANRAVTDIDAQMLDGAWPGPIAPEKYSARGMGLLRRYALPGVPLYDRKLTVAEVRHRIDAYYLPYRQALADVAEQAYARHGAVWHVDCHSMKSRGNAMNVDEGAARPDMVVSDRQGTTADPVFTQWVADTLRDLGYRVQVNTPYQGGDLLTAVSDPARRRSSVQIEINRALYMDEARFAKHAGFDTLGRNLETFTAALARWVRAQPGLKETS</sequence>
<feature type="region of interest" description="Disordered" evidence="1">
    <location>
        <begin position="1"/>
        <end position="33"/>
    </location>
</feature>
<reference evidence="2 3" key="1">
    <citation type="submission" date="2019-08" db="EMBL/GenBank/DDBJ databases">
        <authorList>
            <person name="Peeters C."/>
        </authorList>
    </citation>
    <scope>NUCLEOTIDE SEQUENCE [LARGE SCALE GENOMIC DNA]</scope>
    <source>
        <strain evidence="2 3">LMG 31118</strain>
    </source>
</reference>
<gene>
    <name evidence="2" type="ORF">PCA31118_03109</name>
</gene>
<dbReference type="Gene3D" id="3.40.630.40">
    <property type="entry name" value="Zn-dependent exopeptidases"/>
    <property type="match status" value="1"/>
</dbReference>
<dbReference type="Pfam" id="PF05013">
    <property type="entry name" value="FGase"/>
    <property type="match status" value="1"/>
</dbReference>
<keyword evidence="2" id="KW-0378">Hydrolase</keyword>
<dbReference type="Proteomes" id="UP000414136">
    <property type="component" value="Unassembled WGS sequence"/>
</dbReference>
<dbReference type="InterPro" id="IPR007709">
    <property type="entry name" value="N-FG_amidohydro"/>
</dbReference>
<accession>A0A5E5A9I9</accession>
<dbReference type="AlphaFoldDB" id="A0A5E5A9I9"/>
<dbReference type="RefSeq" id="WP_150626029.1">
    <property type="nucleotide sequence ID" value="NZ_CABPSQ010000005.1"/>
</dbReference>